<evidence type="ECO:0000256" key="1">
    <source>
        <dbReference type="ARBA" id="ARBA00004167"/>
    </source>
</evidence>
<dbReference type="InterPro" id="IPR045232">
    <property type="entry name" value="FAM234"/>
</dbReference>
<keyword evidence="5" id="KW-0472">Membrane</keyword>
<dbReference type="GO" id="GO:0016020">
    <property type="term" value="C:membrane"/>
    <property type="evidence" value="ECO:0007669"/>
    <property type="project" value="UniProtKB-SubCell"/>
</dbReference>
<dbReference type="InterPro" id="IPR013517">
    <property type="entry name" value="FG-GAP"/>
</dbReference>
<evidence type="ECO:0000313" key="7">
    <source>
        <dbReference type="EMBL" id="OGG49592.1"/>
    </source>
</evidence>
<keyword evidence="2" id="KW-0812">Transmembrane</keyword>
<evidence type="ECO:0000256" key="5">
    <source>
        <dbReference type="ARBA" id="ARBA00023136"/>
    </source>
</evidence>
<sequence>MKVRLHLLGLILFILGATAQRASALDRWHILALRVSFPQESPDNPTTSGDGAFDLRDPAKARPDYRFLYDTPPHDRTYFEDHLRALAHYYRTASDGQVEITFEVWPRGLSDSYRLPRTLLSYGNGRTRQEVAVRITELFRDGIAAADSAEGGRLDFSASRACVVFHAGIGAEARSGRAFNDVPSAFISEQDLLRHAGGTVRVQGGRHAVRNGLLLPEAISADGRGGLNGTLARFFGSQLGLPGLSNFRDDLPAAGGWSLMDVGSNRIIPRETAERLPGFVRDATGLIGFAPVLPEAWSRSHLGWIAPLVVTRDTALQIAAADLATPLPRAVKVPITSDEYFLLENRQGRLRPGEVPKVVFSRGDSGGVWLSMDRIDAFIPGSGILIWHVDEAVIREAGEDRGVNDDPHRRGLRLVEADGYSDIGNIYVPFDRVDQIEGGPDDPFSAGGKAAEFGPTTNPATKSNAGYGTGIRILVRSPAQDTMAVSISFDRTGGRWPITGLPAFGGNAVRALDLDGDGSKEVVAESLDGRLYAYRASGRPHGEEGLWAATGDSSAFTPAVGDLDGDGSEDLITAGASGLVSARSGLKGLLWSVRLSSRPSTPPTVADLGSGPLVLLGGSGGDLIALSGRDGRAAGWSGPVASAPIAGLAVGDIDGDKRNEVVVVASDGGVYAAQELQRRRVGGAPGRVSRPPAVGDLDGDGKAEVVVVTDDGAVYFVRDGAMVRASASGIRSAPVIADADGDGFLEVLAGGAGLHILRHNGIAQTGTPFTLPAKDRATPVEAPPVAADADGDGRLDLLFAAGDYIYGVRGDGSSLPGFPVASVGRVVASPLLGDLDGDGGLELVALTSTGALSRWDLRRIDGSLKGRQVVWGQAGGGPGNRNASLAVTPPPPPASDALLPAGRVYCYPNPIEGPEARLRFYIGREARVEVKVFNAAADLVGSMTLANAVPRAENEMAWDTMGYATGLYVCRVEAVGADGRREVRFVKVAIKR</sequence>
<comment type="subcellular location">
    <subcellularLocation>
        <location evidence="1">Membrane</location>
        <topology evidence="1">Single-pass membrane protein</topology>
    </subcellularLocation>
</comment>
<comment type="caution">
    <text evidence="7">The sequence shown here is derived from an EMBL/GenBank/DDBJ whole genome shotgun (WGS) entry which is preliminary data.</text>
</comment>
<evidence type="ECO:0000313" key="8">
    <source>
        <dbReference type="Proteomes" id="UP000178606"/>
    </source>
</evidence>
<dbReference type="EMBL" id="MFKF01000228">
    <property type="protein sequence ID" value="OGG49592.1"/>
    <property type="molecule type" value="Genomic_DNA"/>
</dbReference>
<keyword evidence="3 6" id="KW-0732">Signal</keyword>
<dbReference type="PANTHER" id="PTHR21419:SF23">
    <property type="entry name" value="PROTEIN DEFECTIVE IN EXINE FORMATION 1"/>
    <property type="match status" value="1"/>
</dbReference>
<evidence type="ECO:0008006" key="9">
    <source>
        <dbReference type="Google" id="ProtNLM"/>
    </source>
</evidence>
<dbReference type="Pfam" id="PF13517">
    <property type="entry name" value="FG-GAP_3"/>
    <property type="match status" value="2"/>
</dbReference>
<feature type="signal peptide" evidence="6">
    <location>
        <begin position="1"/>
        <end position="19"/>
    </location>
</feature>
<evidence type="ECO:0000256" key="2">
    <source>
        <dbReference type="ARBA" id="ARBA00022692"/>
    </source>
</evidence>
<protein>
    <recommendedName>
        <fullName evidence="9">Secretion system C-terminal sorting domain-containing protein</fullName>
    </recommendedName>
</protein>
<dbReference type="Gene3D" id="2.130.10.130">
    <property type="entry name" value="Integrin alpha, N-terminal"/>
    <property type="match status" value="1"/>
</dbReference>
<evidence type="ECO:0000256" key="6">
    <source>
        <dbReference type="SAM" id="SignalP"/>
    </source>
</evidence>
<accession>A0A1F6CL51</accession>
<name>A0A1F6CL51_HANXR</name>
<proteinExistence type="predicted"/>
<evidence type="ECO:0000256" key="4">
    <source>
        <dbReference type="ARBA" id="ARBA00022989"/>
    </source>
</evidence>
<dbReference type="InterPro" id="IPR028994">
    <property type="entry name" value="Integrin_alpha_N"/>
</dbReference>
<reference evidence="7 8" key="1">
    <citation type="journal article" date="2016" name="Nat. Commun.">
        <title>Thousands of microbial genomes shed light on interconnected biogeochemical processes in an aquifer system.</title>
        <authorList>
            <person name="Anantharaman K."/>
            <person name="Brown C.T."/>
            <person name="Hug L.A."/>
            <person name="Sharon I."/>
            <person name="Castelle C.J."/>
            <person name="Probst A.J."/>
            <person name="Thomas B.C."/>
            <person name="Singh A."/>
            <person name="Wilkins M.J."/>
            <person name="Karaoz U."/>
            <person name="Brodie E.L."/>
            <person name="Williams K.H."/>
            <person name="Hubbard S.S."/>
            <person name="Banfield J.F."/>
        </authorList>
    </citation>
    <scope>NUCLEOTIDE SEQUENCE [LARGE SCALE GENOMIC DNA]</scope>
    <source>
        <strain evidence="8">RIFCSPLOWO2_12_FULL_64_10</strain>
    </source>
</reference>
<dbReference type="Proteomes" id="UP000178606">
    <property type="component" value="Unassembled WGS sequence"/>
</dbReference>
<organism evidence="7 8">
    <name type="scientific">Handelsmanbacteria sp. (strain RIFCSPLOWO2_12_FULL_64_10)</name>
    <dbReference type="NCBI Taxonomy" id="1817868"/>
    <lineage>
        <taxon>Bacteria</taxon>
        <taxon>Candidatus Handelsmaniibacteriota</taxon>
    </lineage>
</organism>
<dbReference type="SUPFAM" id="SSF69318">
    <property type="entry name" value="Integrin alpha N-terminal domain"/>
    <property type="match status" value="2"/>
</dbReference>
<evidence type="ECO:0000256" key="3">
    <source>
        <dbReference type="ARBA" id="ARBA00022729"/>
    </source>
</evidence>
<gene>
    <name evidence="7" type="ORF">A3F84_07255</name>
</gene>
<dbReference type="AlphaFoldDB" id="A0A1F6CL51"/>
<dbReference type="PANTHER" id="PTHR21419">
    <property type="match status" value="1"/>
</dbReference>
<keyword evidence="4" id="KW-1133">Transmembrane helix</keyword>
<feature type="chain" id="PRO_5009523437" description="Secretion system C-terminal sorting domain-containing protein" evidence="6">
    <location>
        <begin position="20"/>
        <end position="992"/>
    </location>
</feature>